<dbReference type="GO" id="GO:0020037">
    <property type="term" value="F:heme binding"/>
    <property type="evidence" value="ECO:0007669"/>
    <property type="project" value="UniProtKB-UniRule"/>
</dbReference>
<keyword evidence="10" id="KW-1185">Reference proteome</keyword>
<evidence type="ECO:0000256" key="7">
    <source>
        <dbReference type="SAM" id="Phobius"/>
    </source>
</evidence>
<dbReference type="SUPFAM" id="SSF48113">
    <property type="entry name" value="Heme-dependent peroxidases"/>
    <property type="match status" value="1"/>
</dbReference>
<protein>
    <recommendedName>
        <fullName evidence="6">Peroxidase</fullName>
        <ecNumber evidence="6">1.11.1.-</ecNumber>
    </recommendedName>
</protein>
<dbReference type="Proteomes" id="UP000016923">
    <property type="component" value="Unassembled WGS sequence"/>
</dbReference>
<evidence type="ECO:0000256" key="5">
    <source>
        <dbReference type="RuleBase" id="RU004241"/>
    </source>
</evidence>
<dbReference type="PANTHER" id="PTHR23294">
    <property type="entry name" value="ET TRANSLATION PRODUCT-RELATED"/>
    <property type="match status" value="1"/>
</dbReference>
<organism evidence="9 10">
    <name type="scientific">Ophiostoma piceae (strain UAMH 11346)</name>
    <name type="common">Sap stain fungus</name>
    <dbReference type="NCBI Taxonomy" id="1262450"/>
    <lineage>
        <taxon>Eukaryota</taxon>
        <taxon>Fungi</taxon>
        <taxon>Dikarya</taxon>
        <taxon>Ascomycota</taxon>
        <taxon>Pezizomycotina</taxon>
        <taxon>Sordariomycetes</taxon>
        <taxon>Sordariomycetidae</taxon>
        <taxon>Ophiostomatales</taxon>
        <taxon>Ophiostomataceae</taxon>
        <taxon>Ophiostoma</taxon>
    </lineage>
</organism>
<keyword evidence="4 7" id="KW-0472">Membrane</keyword>
<dbReference type="PANTHER" id="PTHR23294:SF19">
    <property type="entry name" value="DUF895 DOMAIN MEMBRANE PROTEIN-RELATED"/>
    <property type="match status" value="1"/>
</dbReference>
<dbReference type="SUPFAM" id="SSF103473">
    <property type="entry name" value="MFS general substrate transporter"/>
    <property type="match status" value="1"/>
</dbReference>
<keyword evidence="3 7" id="KW-1133">Transmembrane helix</keyword>
<keyword evidence="6" id="KW-0575">Peroxidase</keyword>
<evidence type="ECO:0000256" key="1">
    <source>
        <dbReference type="ARBA" id="ARBA00004141"/>
    </source>
</evidence>
<name>S3D4X9_OPHP1</name>
<evidence type="ECO:0000256" key="4">
    <source>
        <dbReference type="ARBA" id="ARBA00023136"/>
    </source>
</evidence>
<feature type="domain" description="Plant heme peroxidase family profile" evidence="8">
    <location>
        <begin position="123"/>
        <end position="318"/>
    </location>
</feature>
<dbReference type="PRINTS" id="PR00458">
    <property type="entry name" value="PEROXIDASE"/>
</dbReference>
<feature type="chain" id="PRO_5004519506" description="Peroxidase" evidence="6">
    <location>
        <begin position="21"/>
        <end position="1030"/>
    </location>
</feature>
<feature type="transmembrane region" description="Helical" evidence="7">
    <location>
        <begin position="580"/>
        <end position="606"/>
    </location>
</feature>
<dbReference type="OrthoDB" id="196103at2759"/>
<reference evidence="9 10" key="1">
    <citation type="journal article" date="2013" name="BMC Genomics">
        <title>The genome and transcriptome of the pine saprophyte Ophiostoma piceae, and a comparison with the bark beetle-associated pine pathogen Grosmannia clavigera.</title>
        <authorList>
            <person name="Haridas S."/>
            <person name="Wang Y."/>
            <person name="Lim L."/>
            <person name="Massoumi Alamouti S."/>
            <person name="Jackman S."/>
            <person name="Docking R."/>
            <person name="Robertson G."/>
            <person name="Birol I."/>
            <person name="Bohlmann J."/>
            <person name="Breuil C."/>
        </authorList>
    </citation>
    <scope>NUCLEOTIDE SEQUENCE [LARGE SCALE GENOMIC DNA]</scope>
    <source>
        <strain evidence="9 10">UAMH 11346</strain>
    </source>
</reference>
<keyword evidence="6" id="KW-0732">Signal</keyword>
<feature type="transmembrane region" description="Helical" evidence="7">
    <location>
        <begin position="862"/>
        <end position="881"/>
    </location>
</feature>
<dbReference type="Pfam" id="PF05978">
    <property type="entry name" value="UNC-93"/>
    <property type="match status" value="1"/>
</dbReference>
<dbReference type="InterPro" id="IPR002016">
    <property type="entry name" value="Haem_peroxidase"/>
</dbReference>
<evidence type="ECO:0000256" key="6">
    <source>
        <dbReference type="RuleBase" id="RU363051"/>
    </source>
</evidence>
<dbReference type="GO" id="GO:0006979">
    <property type="term" value="P:response to oxidative stress"/>
    <property type="evidence" value="ECO:0007669"/>
    <property type="project" value="InterPro"/>
</dbReference>
<dbReference type="AlphaFoldDB" id="S3D4X9"/>
<feature type="transmembrane region" description="Helical" evidence="7">
    <location>
        <begin position="969"/>
        <end position="990"/>
    </location>
</feature>
<evidence type="ECO:0000256" key="3">
    <source>
        <dbReference type="ARBA" id="ARBA00022989"/>
    </source>
</evidence>
<evidence type="ECO:0000313" key="10">
    <source>
        <dbReference type="Proteomes" id="UP000016923"/>
    </source>
</evidence>
<dbReference type="eggNOG" id="KOG3098">
    <property type="taxonomic scope" value="Eukaryota"/>
</dbReference>
<evidence type="ECO:0000313" key="9">
    <source>
        <dbReference type="EMBL" id="EPE08465.1"/>
    </source>
</evidence>
<dbReference type="Gene3D" id="1.20.1250.20">
    <property type="entry name" value="MFS general substrate transporter like domains"/>
    <property type="match status" value="1"/>
</dbReference>
<dbReference type="Gene3D" id="1.10.520.10">
    <property type="match status" value="1"/>
</dbReference>
<dbReference type="GO" id="GO:0004601">
    <property type="term" value="F:peroxidase activity"/>
    <property type="evidence" value="ECO:0007669"/>
    <property type="project" value="UniProtKB-KW"/>
</dbReference>
<feature type="transmembrane region" description="Helical" evidence="7">
    <location>
        <begin position="830"/>
        <end position="850"/>
    </location>
</feature>
<feature type="transmembrane region" description="Helical" evidence="7">
    <location>
        <begin position="707"/>
        <end position="728"/>
    </location>
</feature>
<feature type="transmembrane region" description="Helical" evidence="7">
    <location>
        <begin position="740"/>
        <end position="760"/>
    </location>
</feature>
<dbReference type="InterPro" id="IPR010291">
    <property type="entry name" value="Ion_channel_UNC-93"/>
</dbReference>
<dbReference type="EMBL" id="KE148149">
    <property type="protein sequence ID" value="EPE08465.1"/>
    <property type="molecule type" value="Genomic_DNA"/>
</dbReference>
<dbReference type="InterPro" id="IPR036259">
    <property type="entry name" value="MFS_trans_sf"/>
</dbReference>
<evidence type="ECO:0000259" key="8">
    <source>
        <dbReference type="PROSITE" id="PS50873"/>
    </source>
</evidence>
<keyword evidence="6" id="KW-0560">Oxidoreductase</keyword>
<dbReference type="GO" id="GO:0046872">
    <property type="term" value="F:metal ion binding"/>
    <property type="evidence" value="ECO:0007669"/>
    <property type="project" value="UniProtKB-UniRule"/>
</dbReference>
<feature type="transmembrane region" description="Helical" evidence="7">
    <location>
        <begin position="670"/>
        <end position="695"/>
    </location>
</feature>
<gene>
    <name evidence="9" type="ORF">F503_01248</name>
</gene>
<dbReference type="Pfam" id="PF00141">
    <property type="entry name" value="peroxidase"/>
    <property type="match status" value="1"/>
</dbReference>
<comment type="subcellular location">
    <subcellularLocation>
        <location evidence="1">Membrane</location>
        <topology evidence="1">Multi-pass membrane protein</topology>
    </subcellularLocation>
</comment>
<keyword evidence="2 7" id="KW-0812">Transmembrane</keyword>
<evidence type="ECO:0000256" key="2">
    <source>
        <dbReference type="ARBA" id="ARBA00022692"/>
    </source>
</evidence>
<dbReference type="PROSITE" id="PS50873">
    <property type="entry name" value="PEROXIDASE_4"/>
    <property type="match status" value="1"/>
</dbReference>
<comment type="similarity">
    <text evidence="5">Belongs to the peroxidase family.</text>
</comment>
<sequence length="1030" mass="111350">MPSFSIISAALLVASHSVAASVPTWPSAEIDELEDVRFLQTGYNRRGFIDFVAPCSFGVAPGRITAAEWLRTAYHDMSTADVVAGTGGLDASIQFETDRAENIGAAMNDTLKSMLGYFTPRSSMSDLLALGVFVGVGSCGGPRIPYRVGRVDATAAGPTGVPEPTNDLSTLQGKFARQGFNTSEMIGLVACGHTIGGVHGVDFPTVVPGNGTAGNKFSHFDDTTQFDSHVATEYVHGNTTNPLVVGPDPSMNSDLVVFNADGNKTISSLTDNDSFKSTCESLLERMINTVPSSVKLSDPLVPYPVKPTFLRLDLSDDGTNLTFSGGIRVRTTERPASDIDTVQLKYRSRDGAIAGVINSTKATFQAGIGGGFGEVFQGYDFSSVLDATSAISSFNVSITLTNGTVEEYTNNGVGFPLQTSIILQSARTCRFNDAADPHLRIYAAVLKARENLPQTIKSYVPVAVQGSVVPSWNTSSTSLTFVNNTGAYDFYTATVSMDIDNLTSAFVDLVSGEGDDVEVSYFNKMGVRIYHEQGNEFYQTTEPTVVEAARSGEDDAIEDPYAVRMVEIPTSKWVRRYRSVAFQMVVLAILSFSGPSMSNAISGLGGGGLATPYTANAASATQYSTSALIAMFGGPLISAIGIPAACMIGALGFPLSGSGFYVNSKYGIQWYLIFAKGIYGITSAFLYIAEAAAMISYPEEHRRGRYISIWVGMRNVGSIIGGAITYGLNIKNNGAGGVSTNTYLVFLGMECIGLPAAFLLTRTRKVIRSDGWGVPMLAKKSWKKEVQLLWEHHKEKRTLMLIPIYILTYFGDGVWGTYASLHFSVRARAFSNFLGPLLAVVINPFFGAILDMKSLGPRTKGIIGFWVWTIPSMTMLIWVMINLHWFSNQPDALRLDYAHPTTGLWVRNWFPQLIYIINGWMSQTLVYWILGQFASDVATNARTGGVFRSWETVGQAISYGINSKASNKYIPFGIYTGLFGISVPLLYLVVLELPKENRIAHIVDDDGNVVGDLGKVQPEAAADRTRTLSL</sequence>
<dbReference type="HOGENOM" id="CLU_294412_0_0_1"/>
<dbReference type="GO" id="GO:0016020">
    <property type="term" value="C:membrane"/>
    <property type="evidence" value="ECO:0007669"/>
    <property type="project" value="UniProtKB-SubCell"/>
</dbReference>
<dbReference type="EC" id="1.11.1.-" evidence="6"/>
<dbReference type="VEuPathDB" id="FungiDB:F503_01248"/>
<feature type="signal peptide" evidence="6">
    <location>
        <begin position="1"/>
        <end position="20"/>
    </location>
</feature>
<feature type="transmembrane region" description="Helical" evidence="7">
    <location>
        <begin position="627"/>
        <end position="650"/>
    </location>
</feature>
<accession>S3D4X9</accession>
<dbReference type="InterPro" id="IPR051617">
    <property type="entry name" value="UNC-93-like_regulator"/>
</dbReference>
<proteinExistence type="inferred from homology"/>
<dbReference type="InterPro" id="IPR010255">
    <property type="entry name" value="Haem_peroxidase_sf"/>
</dbReference>
<feature type="transmembrane region" description="Helical" evidence="7">
    <location>
        <begin position="799"/>
        <end position="818"/>
    </location>
</feature>